<dbReference type="SUPFAM" id="SSF56042">
    <property type="entry name" value="PurM C-terminal domain-like"/>
    <property type="match status" value="2"/>
</dbReference>
<evidence type="ECO:0000259" key="9">
    <source>
        <dbReference type="Pfam" id="PF00586"/>
    </source>
</evidence>
<comment type="caution">
    <text evidence="12">The sequence shown here is derived from an EMBL/GenBank/DDBJ whole genome shotgun (WGS) entry which is preliminary data.</text>
</comment>
<comment type="similarity">
    <text evidence="8">Belongs to the FGAMS family.</text>
</comment>
<keyword evidence="13" id="KW-1185">Reference proteome</keyword>
<dbReference type="NCBIfam" id="TIGR01736">
    <property type="entry name" value="FGAM_synth_II"/>
    <property type="match status" value="1"/>
</dbReference>
<dbReference type="Pfam" id="PF00586">
    <property type="entry name" value="AIRS"/>
    <property type="match status" value="2"/>
</dbReference>
<evidence type="ECO:0000256" key="7">
    <source>
        <dbReference type="ARBA" id="ARBA00022842"/>
    </source>
</evidence>
<evidence type="ECO:0000256" key="1">
    <source>
        <dbReference type="ARBA" id="ARBA00022490"/>
    </source>
</evidence>
<feature type="binding site" evidence="8">
    <location>
        <position position="537"/>
    </location>
    <ligand>
        <name>ATP</name>
        <dbReference type="ChEBI" id="CHEBI:30616"/>
    </ligand>
</feature>
<dbReference type="HAMAP" id="MF_00420">
    <property type="entry name" value="PurL_2"/>
    <property type="match status" value="1"/>
</dbReference>
<dbReference type="EC" id="6.3.5.3" evidence="8"/>
<feature type="domain" description="PurM-like C-terminal" evidence="10">
    <location>
        <begin position="577"/>
        <end position="710"/>
    </location>
</feature>
<dbReference type="GO" id="GO:0005737">
    <property type="term" value="C:cytoplasm"/>
    <property type="evidence" value="ECO:0007669"/>
    <property type="project" value="UniProtKB-SubCell"/>
</dbReference>
<dbReference type="RefSeq" id="WP_212780412.1">
    <property type="nucleotide sequence ID" value="NZ_BMAY01000003.1"/>
</dbReference>
<dbReference type="NCBIfam" id="NF002290">
    <property type="entry name" value="PRK01213.1"/>
    <property type="match status" value="1"/>
</dbReference>
<feature type="domain" description="PurM-like C-terminal" evidence="10">
    <location>
        <begin position="207"/>
        <end position="362"/>
    </location>
</feature>
<dbReference type="CDD" id="cd02204">
    <property type="entry name" value="PurL_repeat2"/>
    <property type="match status" value="1"/>
</dbReference>
<keyword evidence="3 8" id="KW-0479">Metal-binding</keyword>
<evidence type="ECO:0000256" key="4">
    <source>
        <dbReference type="ARBA" id="ARBA00022741"/>
    </source>
</evidence>
<reference evidence="12" key="1">
    <citation type="submission" date="2020-08" db="EMBL/GenBank/DDBJ databases">
        <title>Taxonomic study for Lactobacillus species isolated from hardwood bark.</title>
        <authorList>
            <person name="Tohno M."/>
            <person name="Tanizawa Y."/>
        </authorList>
    </citation>
    <scope>NUCLEOTIDE SEQUENCE</scope>
    <source>
        <strain evidence="12">B40</strain>
    </source>
</reference>
<comment type="caution">
    <text evidence="8">Lacks conserved residue(s) required for the propagation of feature annotation.</text>
</comment>
<keyword evidence="1 8" id="KW-0963">Cytoplasm</keyword>
<dbReference type="Gene3D" id="3.90.650.10">
    <property type="entry name" value="PurM-like C-terminal domain"/>
    <property type="match status" value="2"/>
</dbReference>
<keyword evidence="7 8" id="KW-0460">Magnesium</keyword>
<feature type="binding site" evidence="8">
    <location>
        <position position="538"/>
    </location>
    <ligand>
        <name>Mg(2+)</name>
        <dbReference type="ChEBI" id="CHEBI:18420"/>
        <label>1</label>
    </ligand>
</feature>
<evidence type="ECO:0000256" key="5">
    <source>
        <dbReference type="ARBA" id="ARBA00022755"/>
    </source>
</evidence>
<evidence type="ECO:0000256" key="3">
    <source>
        <dbReference type="ARBA" id="ARBA00022723"/>
    </source>
</evidence>
<evidence type="ECO:0000256" key="2">
    <source>
        <dbReference type="ARBA" id="ARBA00022598"/>
    </source>
</evidence>
<dbReference type="Pfam" id="PF18072">
    <property type="entry name" value="FGAR-AT_linker"/>
    <property type="match status" value="1"/>
</dbReference>
<dbReference type="AlphaFoldDB" id="A0A916QG82"/>
<protein>
    <recommendedName>
        <fullName evidence="8">Phosphoribosylformylglycinamidine synthase subunit PurL</fullName>
        <shortName evidence="8">FGAM synthase</shortName>
        <ecNumber evidence="8">6.3.5.3</ecNumber>
    </recommendedName>
    <alternativeName>
        <fullName evidence="8">Formylglycinamide ribonucleotide amidotransferase subunit II</fullName>
        <shortName evidence="8">FGAR amidotransferase II</shortName>
        <shortName evidence="8">FGAR-AT II</shortName>
    </alternativeName>
    <alternativeName>
        <fullName evidence="8">Glutamine amidotransferase PurL</fullName>
    </alternativeName>
    <alternativeName>
        <fullName evidence="8">Phosphoribosylformylglycinamidine synthase subunit II</fullName>
    </alternativeName>
</protein>
<sequence>MKQAMTPEEIKERKPYLDWSLSEKEYDYISQKLLHRLPNYTEVGLFSAMWSEHCSYKKSKPVLRLFPTKGERVIQGPGEGAGVVDIDDGQAVVFKAESHNHPTTVEPYQGAATGVGGILRDVFSMGARPVAILDSEHFGEIKADPVMRYKLAETVKGVGDYGNCMGIPNLGGETFFDACYQGNILLNAMCVGLMETKYLEQGNASGVGNSVMYVGADTGRDGIHGATFASADFSKEHETQRSAVQVGDPFMEKLLLEACLELIQNHREWIVGIQDMGAAGLVSSTAEMATEGGAGMELNLDLVPQREGGMSAYEIMLSESQERMVICVKAGHEADVKEIFDRYQLHCAVIGKIIDQPRYILHHDGQVVCDLPVTSLTSDVLEQPGEEKKPARLNQPAAKWEPVVKDAGAILRQLLAQPTLADKTYITRQYDSQVRTNTLVKPGSDSGVLRVRGSHKAIAMCADTASRYVYLDPEIGGQRSVVEAAANIVASGATPLAITDCLNYGDPNDPEIYWELHHSVMGIAKACEVLATPVVSGNVSLYNENDGQAIYPSPMIGMVGLIKNYDHTIPMKPQNLGDYVYLVGDLTDNFAGSELQKLLTGKISGALDQLDLAKLHRTMEQLLKAEQTGLVASCHDLSEGGLATAASEMLFGTGFGLKLQVPGPISQLFSEPAGSFLVTVAKEKAASFTKQVPQARLLGEVTNSHRLEITTDDQVLNQNMNDLEKIWKEAIPCLMKSKA</sequence>
<dbReference type="PANTHER" id="PTHR43555:SF1">
    <property type="entry name" value="PHOSPHORIBOSYLFORMYLGLYCINAMIDINE SYNTHASE SUBUNIT PURL"/>
    <property type="match status" value="1"/>
</dbReference>
<feature type="domain" description="PurM-like N-terminal" evidence="9">
    <location>
        <begin position="443"/>
        <end position="562"/>
    </location>
</feature>
<evidence type="ECO:0000313" key="13">
    <source>
        <dbReference type="Proteomes" id="UP000677218"/>
    </source>
</evidence>
<dbReference type="PANTHER" id="PTHR43555">
    <property type="entry name" value="PHOSPHORIBOSYLFORMYLGLYCINAMIDINE SYNTHASE SUBUNIT PURL"/>
    <property type="match status" value="1"/>
</dbReference>
<dbReference type="SUPFAM" id="SSF109736">
    <property type="entry name" value="FGAM synthase PurL, linker domain"/>
    <property type="match status" value="1"/>
</dbReference>
<dbReference type="InterPro" id="IPR010074">
    <property type="entry name" value="PRibForGlyAmidine_synth_PurL"/>
</dbReference>
<feature type="binding site" evidence="8">
    <location>
        <position position="95"/>
    </location>
    <ligand>
        <name>ATP</name>
        <dbReference type="ChEBI" id="CHEBI:30616"/>
    </ligand>
</feature>
<dbReference type="InterPro" id="IPR036676">
    <property type="entry name" value="PurM-like_C_sf"/>
</dbReference>
<feature type="binding site" evidence="8">
    <location>
        <position position="120"/>
    </location>
    <ligand>
        <name>substrate</name>
    </ligand>
</feature>
<feature type="binding site" evidence="8">
    <location>
        <begin position="98"/>
        <end position="101"/>
    </location>
    <ligand>
        <name>substrate</name>
    </ligand>
</feature>
<dbReference type="EMBL" id="BMAY01000003">
    <property type="protein sequence ID" value="GFZ26719.1"/>
    <property type="molecule type" value="Genomic_DNA"/>
</dbReference>
<dbReference type="GO" id="GO:0004642">
    <property type="term" value="F:phosphoribosylformylglycinamidine synthase activity"/>
    <property type="evidence" value="ECO:0007669"/>
    <property type="project" value="UniProtKB-UniRule"/>
</dbReference>
<dbReference type="GO" id="GO:0005524">
    <property type="term" value="F:ATP binding"/>
    <property type="evidence" value="ECO:0007669"/>
    <property type="project" value="UniProtKB-UniRule"/>
</dbReference>
<dbReference type="GO" id="GO:0006189">
    <property type="term" value="P:'de novo' IMP biosynthetic process"/>
    <property type="evidence" value="ECO:0007669"/>
    <property type="project" value="UniProtKB-UniRule"/>
</dbReference>
<comment type="catalytic activity">
    <reaction evidence="8">
        <text>N(2)-formyl-N(1)-(5-phospho-beta-D-ribosyl)glycinamide + L-glutamine + ATP + H2O = 2-formamido-N(1)-(5-O-phospho-beta-D-ribosyl)acetamidine + L-glutamate + ADP + phosphate + H(+)</text>
        <dbReference type="Rhea" id="RHEA:17129"/>
        <dbReference type="ChEBI" id="CHEBI:15377"/>
        <dbReference type="ChEBI" id="CHEBI:15378"/>
        <dbReference type="ChEBI" id="CHEBI:29985"/>
        <dbReference type="ChEBI" id="CHEBI:30616"/>
        <dbReference type="ChEBI" id="CHEBI:43474"/>
        <dbReference type="ChEBI" id="CHEBI:58359"/>
        <dbReference type="ChEBI" id="CHEBI:147286"/>
        <dbReference type="ChEBI" id="CHEBI:147287"/>
        <dbReference type="ChEBI" id="CHEBI:456216"/>
        <dbReference type="EC" id="6.3.5.3"/>
    </reaction>
</comment>
<accession>A0A916QG82</accession>
<feature type="binding site" evidence="8">
    <location>
        <position position="245"/>
    </location>
    <ligand>
        <name>substrate</name>
    </ligand>
</feature>
<keyword evidence="4 8" id="KW-0547">Nucleotide-binding</keyword>
<dbReference type="CDD" id="cd02203">
    <property type="entry name" value="PurL_repeat1"/>
    <property type="match status" value="1"/>
</dbReference>
<feature type="active site" description="Proton acceptor" evidence="8">
    <location>
        <position position="99"/>
    </location>
</feature>
<evidence type="ECO:0000256" key="8">
    <source>
        <dbReference type="HAMAP-Rule" id="MF_00420"/>
    </source>
</evidence>
<comment type="pathway">
    <text evidence="8">Purine metabolism; IMP biosynthesis via de novo pathway; 5-amino-1-(5-phospho-D-ribosyl)imidazole from N(2)-formyl-N(1)-(5-phospho-D-ribosyl)glycinamide: step 1/2.</text>
</comment>
<feature type="binding site" evidence="8">
    <location>
        <position position="97"/>
    </location>
    <ligand>
        <name>Mg(2+)</name>
        <dbReference type="ChEBI" id="CHEBI:18420"/>
        <label>1</label>
    </ligand>
</feature>
<dbReference type="Gene3D" id="3.30.1330.10">
    <property type="entry name" value="PurM-like, N-terminal domain"/>
    <property type="match status" value="2"/>
</dbReference>
<keyword evidence="5 8" id="KW-0658">Purine biosynthesis</keyword>
<dbReference type="PIRSF" id="PIRSF001587">
    <property type="entry name" value="FGAM_synthase_II"/>
    <property type="match status" value="1"/>
</dbReference>
<dbReference type="SUPFAM" id="SSF55326">
    <property type="entry name" value="PurM N-terminal domain-like"/>
    <property type="match status" value="2"/>
</dbReference>
<comment type="subcellular location">
    <subcellularLocation>
        <location evidence="8">Cytoplasm</location>
    </subcellularLocation>
</comment>
<dbReference type="InterPro" id="IPR036921">
    <property type="entry name" value="PurM-like_N_sf"/>
</dbReference>
<feature type="domain" description="Phosphoribosylformylglycinamidine synthase linker" evidence="11">
    <location>
        <begin position="10"/>
        <end position="57"/>
    </location>
</feature>
<evidence type="ECO:0000256" key="6">
    <source>
        <dbReference type="ARBA" id="ARBA00022840"/>
    </source>
</evidence>
<dbReference type="Pfam" id="PF02769">
    <property type="entry name" value="AIRS_C"/>
    <property type="match status" value="2"/>
</dbReference>
<dbReference type="InterPro" id="IPR041609">
    <property type="entry name" value="PurL_linker"/>
</dbReference>
<evidence type="ECO:0000259" key="11">
    <source>
        <dbReference type="Pfam" id="PF18072"/>
    </source>
</evidence>
<dbReference type="FunFam" id="3.30.1330.10:FF:000004">
    <property type="entry name" value="Phosphoribosylformylglycinamidine synthase subunit PurL"/>
    <property type="match status" value="1"/>
</dbReference>
<feature type="binding site" evidence="8">
    <location>
        <begin position="319"/>
        <end position="321"/>
    </location>
    <ligand>
        <name>substrate</name>
    </ligand>
</feature>
<dbReference type="InterPro" id="IPR016188">
    <property type="entry name" value="PurM-like_N"/>
</dbReference>
<feature type="binding site" evidence="8">
    <location>
        <position position="121"/>
    </location>
    <ligand>
        <name>Mg(2+)</name>
        <dbReference type="ChEBI" id="CHEBI:18420"/>
        <label>2</label>
    </ligand>
</feature>
<dbReference type="InterPro" id="IPR010918">
    <property type="entry name" value="PurM-like_C_dom"/>
</dbReference>
<feature type="binding site" evidence="8">
    <location>
        <position position="500"/>
    </location>
    <ligand>
        <name>ATP</name>
        <dbReference type="ChEBI" id="CHEBI:30616"/>
    </ligand>
</feature>
<evidence type="ECO:0000313" key="12">
    <source>
        <dbReference type="EMBL" id="GFZ26719.1"/>
    </source>
</evidence>
<name>A0A916QG82_9LACO</name>
<evidence type="ECO:0000259" key="10">
    <source>
        <dbReference type="Pfam" id="PF02769"/>
    </source>
</evidence>
<dbReference type="Proteomes" id="UP000677218">
    <property type="component" value="Unassembled WGS sequence"/>
</dbReference>
<gene>
    <name evidence="12" type="primary">purL2</name>
    <name evidence="8" type="synonym">purL</name>
    <name evidence="12" type="ORF">LCB40_05990</name>
</gene>
<dbReference type="GO" id="GO:0000287">
    <property type="term" value="F:magnesium ion binding"/>
    <property type="evidence" value="ECO:0007669"/>
    <property type="project" value="UniProtKB-UniRule"/>
</dbReference>
<keyword evidence="2 8" id="KW-0436">Ligase</keyword>
<feature type="active site" evidence="8">
    <location>
        <position position="53"/>
    </location>
</feature>
<feature type="binding site" evidence="8">
    <location>
        <position position="540"/>
    </location>
    <ligand>
        <name>substrate</name>
    </ligand>
</feature>
<keyword evidence="6 8" id="KW-0067">ATP-binding</keyword>
<feature type="binding site" evidence="8">
    <location>
        <position position="56"/>
    </location>
    <ligand>
        <name>ATP</name>
        <dbReference type="ChEBI" id="CHEBI:30616"/>
    </ligand>
</feature>
<comment type="subunit">
    <text evidence="8">Monomer. Part of the FGAM synthase complex composed of 1 PurL, 1 PurQ and 2 PurS subunits.</text>
</comment>
<feature type="binding site" evidence="8">
    <location>
        <position position="275"/>
    </location>
    <ligand>
        <name>Mg(2+)</name>
        <dbReference type="ChEBI" id="CHEBI:18420"/>
        <label>2</label>
    </ligand>
</feature>
<proteinExistence type="inferred from homology"/>
<comment type="function">
    <text evidence="8">Part of the phosphoribosylformylglycinamidine synthase complex involved in the purines biosynthetic pathway. Catalyzes the ATP-dependent conversion of formylglycinamide ribonucleotide (FGAR) and glutamine to yield formylglycinamidine ribonucleotide (FGAM) and glutamate. The FGAM synthase complex is composed of three subunits. PurQ produces an ammonia molecule by converting glutamine to glutamate. PurL transfers the ammonia molecule to FGAR to form FGAM in an ATP-dependent manner. PurS interacts with PurQ and PurL and is thought to assist in the transfer of the ammonia molecule from PurQ to PurL.</text>
</comment>
<organism evidence="12 13">
    <name type="scientific">Lactobacillus corticis</name>
    <dbReference type="NCBI Taxonomy" id="2201249"/>
    <lineage>
        <taxon>Bacteria</taxon>
        <taxon>Bacillati</taxon>
        <taxon>Bacillota</taxon>
        <taxon>Bacilli</taxon>
        <taxon>Lactobacillales</taxon>
        <taxon>Lactobacillaceae</taxon>
        <taxon>Lactobacillus</taxon>
    </lineage>
</organism>
<feature type="domain" description="PurM-like N-terminal" evidence="9">
    <location>
        <begin position="78"/>
        <end position="194"/>
    </location>
</feature>